<protein>
    <submittedName>
        <fullName evidence="4">Uncharacterized protein LOC128200179</fullName>
    </submittedName>
</protein>
<keyword evidence="3" id="KW-1185">Reference proteome</keyword>
<sequence length="1366" mass="158312">MEQSERRYNLRSLPGGRRGAPGAGAGCSSLRTTGDETLNRRALVTQDATAGRRELSKRAHDVEATAESIGDDTISLFSSIPSTRPSYMTRRTSTVSSSSTLDGVVRDVITDYELAPTSGLNRTRRRWTPEMNIFILRTYLQLTTLHTDTKNYLEPLHLKFIEMFPNMNVSRQRVGDQRRAIVRNKLLPQETINQIYDDVRKELSHPHHIHQNRESVRNIQKDTSESHNPQTQIRMKWTNEQNESLIRSYYRITQLETNKTAYRKSLHEAFIRDFPTCAQLSEQRVADQRRAIIHNKYISDNRLNEIKQQIAQELSTNLNNLNNGTNKANTVNEPNTANTDNENLNNIEFNLLEQDPLASQQIERDPIIDETFRKAFQYFKDIEPTSRNHIPKQKPSKKLAKIVHYLNEVTLSENNNAETDFITLQTTIYCAAWTAAKVNGTKLILEPVERSRQMKTHKPSWQRRLEKRLEDLRTKIGRLIQFINGNTNRKLEKQIKNIVEQYKTHSAHEESNMHLTHTLDTLKQKLAVVSGRLRRNIIQATTNIQENRNSDNKGNLPDMKNLRDFWAGIWENPVEHNMQADWIQSETANNNSSIQEMTFEYIPMTTFKKVLSNLHNWKSAGSDCIHSYWYKKFTKTHEHLLKHINQFIENPNTIPDYITRGISFMILKDFKDPANPAKYRPITCLQTLYKIMTSCISELIYEHIAENKCLAEQQKGCRKFSQGCKEQLIIDSVVLKQALKSKSNLFSMYIDYKKAYDSVPHSWLRKVLEIYKIHPKIITLLKTAMKNWTTQLKIPTSSTTIETQPIKIQRGIFQGDALSPLWFCLALNPLSNILNSTQLGFHIQDKSINGHPEPNETINHLLYMDDIKLYASSENDLIQLATLTEQFTKDIKMEFGIDKCRINSIKCGQYFQHHYTMTTGEQIEPLEEQETYKYLGYNQARQIQYKEIKQQLKQQFRHRLNTILKTQLNARNIIKAINSFAIPILTYSFGIITWTKSDLKALQRIIHTTMTKTHKHHPRSCLQRLTLPRKEGGRGLIDIVNLHNKQITTLRQYFFNKAESSPIHKAIINSDHKLTPLNLKNKTTQNNEKIIEEKTKIAEWTGKSLHGRHRQDLCQTNVDKEASNAWLSRGELFPETEGFIMAIQDQVIETKNYQKYITKTLTSDICRKCNSCPETIQHITGACKAIVQTDFKHRHDQVANIIHQKLAYQNNFITSIQPYYKYKPESVLENSTAKLYFDRAILTDRTIHYNRPDITLINKTNKTAYLIDIAVPNTHNIQNTIAEKISKYTELQYEITRLWNLQKVTIVPIVLSTTGVIPKQLHHAINTLKLPPNIYHQLQKAVILNTCRIVRKFLQIGLDVPGTSTG</sequence>
<dbReference type="Proteomes" id="UP001652740">
    <property type="component" value="Unplaced"/>
</dbReference>
<evidence type="ECO:0000256" key="1">
    <source>
        <dbReference type="SAM" id="MobiDB-lite"/>
    </source>
</evidence>
<feature type="compositionally biased region" description="Gly residues" evidence="1">
    <location>
        <begin position="16"/>
        <end position="25"/>
    </location>
</feature>
<feature type="region of interest" description="Disordered" evidence="1">
    <location>
        <begin position="204"/>
        <end position="230"/>
    </location>
</feature>
<dbReference type="InterPro" id="IPR000477">
    <property type="entry name" value="RT_dom"/>
</dbReference>
<feature type="compositionally biased region" description="Basic and acidic residues" evidence="1">
    <location>
        <begin position="204"/>
        <end position="225"/>
    </location>
</feature>
<dbReference type="PANTHER" id="PTHR35450">
    <property type="entry name" value="REVERSE TRANSCRIPTASE DOMAIN-CONTAINING PROTEIN"/>
    <property type="match status" value="1"/>
</dbReference>
<dbReference type="RefSeq" id="XP_052748657.1">
    <property type="nucleotide sequence ID" value="XM_052892697.1"/>
</dbReference>
<dbReference type="PANTHER" id="PTHR35450:SF2">
    <property type="entry name" value="REVERSE TRANSCRIPTASE DOMAIN-CONTAINING PROTEIN"/>
    <property type="match status" value="1"/>
</dbReference>
<dbReference type="GeneID" id="128200179"/>
<feature type="region of interest" description="Disordered" evidence="1">
    <location>
        <begin position="1"/>
        <end position="34"/>
    </location>
</feature>
<dbReference type="CDD" id="cd01650">
    <property type="entry name" value="RT_nLTR_like"/>
    <property type="match status" value="1"/>
</dbReference>
<name>A0ABM3MB56_GALME</name>
<dbReference type="SUPFAM" id="SSF56672">
    <property type="entry name" value="DNA/RNA polymerases"/>
    <property type="match status" value="1"/>
</dbReference>
<gene>
    <name evidence="4" type="primary">LOC128200179</name>
</gene>
<evidence type="ECO:0000313" key="3">
    <source>
        <dbReference type="Proteomes" id="UP001652740"/>
    </source>
</evidence>
<organism evidence="3 4">
    <name type="scientific">Galleria mellonella</name>
    <name type="common">Greater wax moth</name>
    <dbReference type="NCBI Taxonomy" id="7137"/>
    <lineage>
        <taxon>Eukaryota</taxon>
        <taxon>Metazoa</taxon>
        <taxon>Ecdysozoa</taxon>
        <taxon>Arthropoda</taxon>
        <taxon>Hexapoda</taxon>
        <taxon>Insecta</taxon>
        <taxon>Pterygota</taxon>
        <taxon>Neoptera</taxon>
        <taxon>Endopterygota</taxon>
        <taxon>Lepidoptera</taxon>
        <taxon>Glossata</taxon>
        <taxon>Ditrysia</taxon>
        <taxon>Pyraloidea</taxon>
        <taxon>Pyralidae</taxon>
        <taxon>Galleriinae</taxon>
        <taxon>Galleria</taxon>
    </lineage>
</organism>
<dbReference type="Pfam" id="PF00078">
    <property type="entry name" value="RVT_1"/>
    <property type="match status" value="1"/>
</dbReference>
<dbReference type="InterPro" id="IPR043502">
    <property type="entry name" value="DNA/RNA_pol_sf"/>
</dbReference>
<dbReference type="PROSITE" id="PS50878">
    <property type="entry name" value="RT_POL"/>
    <property type="match status" value="1"/>
</dbReference>
<feature type="domain" description="Reverse transcriptase" evidence="2">
    <location>
        <begin position="647"/>
        <end position="939"/>
    </location>
</feature>
<accession>A0ABM3MB56</accession>
<proteinExistence type="predicted"/>
<reference evidence="4" key="1">
    <citation type="submission" date="2025-08" db="UniProtKB">
        <authorList>
            <consortium name="RefSeq"/>
        </authorList>
    </citation>
    <scope>IDENTIFICATION</scope>
    <source>
        <tissue evidence="4">Whole larvae</tissue>
    </source>
</reference>
<evidence type="ECO:0000313" key="4">
    <source>
        <dbReference type="RefSeq" id="XP_052748657.1"/>
    </source>
</evidence>
<evidence type="ECO:0000259" key="2">
    <source>
        <dbReference type="PROSITE" id="PS50878"/>
    </source>
</evidence>